<keyword evidence="2" id="KW-1185">Reference proteome</keyword>
<protein>
    <recommendedName>
        <fullName evidence="3">Rho-binding antiterminator</fullName>
    </recommendedName>
</protein>
<dbReference type="EMBL" id="CP107006">
    <property type="protein sequence ID" value="UYQ91199.1"/>
    <property type="molecule type" value="Genomic_DNA"/>
</dbReference>
<name>A0ABY6IYN7_9BACT</name>
<accession>A0ABY6IYN7</accession>
<dbReference type="InterPro" id="IPR023534">
    <property type="entry name" value="Rof/RNase_P-like"/>
</dbReference>
<reference evidence="1" key="1">
    <citation type="submission" date="2022-10" db="EMBL/GenBank/DDBJ databases">
        <title>Chitinophaga sp. nov., isolated from soil.</title>
        <authorList>
            <person name="Jeon C.O."/>
        </authorList>
    </citation>
    <scope>NUCLEOTIDE SEQUENCE</scope>
    <source>
        <strain evidence="1">R8</strain>
    </source>
</reference>
<dbReference type="InterPro" id="IPR038626">
    <property type="entry name" value="Rof-like_sf"/>
</dbReference>
<dbReference type="RefSeq" id="WP_264279674.1">
    <property type="nucleotide sequence ID" value="NZ_CP107006.1"/>
</dbReference>
<gene>
    <name evidence="1" type="ORF">MKQ68_13975</name>
</gene>
<organism evidence="1 2">
    <name type="scientific">Chitinophaga horti</name>
    <dbReference type="NCBI Taxonomy" id="2920382"/>
    <lineage>
        <taxon>Bacteria</taxon>
        <taxon>Pseudomonadati</taxon>
        <taxon>Bacteroidota</taxon>
        <taxon>Chitinophagia</taxon>
        <taxon>Chitinophagales</taxon>
        <taxon>Chitinophagaceae</taxon>
        <taxon>Chitinophaga</taxon>
    </lineage>
</organism>
<dbReference type="Proteomes" id="UP001162741">
    <property type="component" value="Chromosome"/>
</dbReference>
<evidence type="ECO:0000313" key="1">
    <source>
        <dbReference type="EMBL" id="UYQ91199.1"/>
    </source>
</evidence>
<dbReference type="SUPFAM" id="SSF101744">
    <property type="entry name" value="Rof/RNase P subunit-like"/>
    <property type="match status" value="1"/>
</dbReference>
<evidence type="ECO:0000313" key="2">
    <source>
        <dbReference type="Proteomes" id="UP001162741"/>
    </source>
</evidence>
<sequence length="81" mass="9077">MSDYTPIDCNYYDILEHLATLRQPAAVHYQQPGHEAATVTGIITDLQARQGVEYLYLDTTLEIRLDWLITVNGEPVPGKCG</sequence>
<evidence type="ECO:0008006" key="3">
    <source>
        <dbReference type="Google" id="ProtNLM"/>
    </source>
</evidence>
<dbReference type="Gene3D" id="2.30.30.400">
    <property type="entry name" value="Rof-like"/>
    <property type="match status" value="1"/>
</dbReference>
<proteinExistence type="predicted"/>